<dbReference type="GO" id="GO:0005739">
    <property type="term" value="C:mitochondrion"/>
    <property type="evidence" value="ECO:0007669"/>
    <property type="project" value="TreeGrafter"/>
</dbReference>
<dbReference type="Gene3D" id="3.40.50.300">
    <property type="entry name" value="P-loop containing nucleotide triphosphate hydrolases"/>
    <property type="match status" value="1"/>
</dbReference>
<evidence type="ECO:0000313" key="5">
    <source>
        <dbReference type="EMBL" id="KKY36183.1"/>
    </source>
</evidence>
<gene>
    <name evidence="5" type="ORF">UCDDA912_g03852</name>
</gene>
<dbReference type="Pfam" id="PF01926">
    <property type="entry name" value="MMR_HSR1"/>
    <property type="match status" value="1"/>
</dbReference>
<dbReference type="STRING" id="1214573.A0A0G2HMI6"/>
<dbReference type="InterPro" id="IPR006073">
    <property type="entry name" value="GTP-bd"/>
</dbReference>
<dbReference type="EMBL" id="LCUC01000137">
    <property type="protein sequence ID" value="KKY36183.1"/>
    <property type="molecule type" value="Genomic_DNA"/>
</dbReference>
<evidence type="ECO:0000256" key="3">
    <source>
        <dbReference type="SAM" id="MobiDB-lite"/>
    </source>
</evidence>
<protein>
    <submittedName>
        <fullName evidence="5">Putative mitochondrial gtpase 1</fullName>
    </submittedName>
</protein>
<dbReference type="AlphaFoldDB" id="A0A0G2HMI6"/>
<comment type="caution">
    <text evidence="5">The sequence shown here is derived from an EMBL/GenBank/DDBJ whole genome shotgun (WGS) entry which is preliminary data.</text>
</comment>
<proteinExistence type="predicted"/>
<dbReference type="InterPro" id="IPR027417">
    <property type="entry name" value="P-loop_NTPase"/>
</dbReference>
<dbReference type="Gene3D" id="1.10.1580.10">
    <property type="match status" value="1"/>
</dbReference>
<feature type="region of interest" description="Disordered" evidence="3">
    <location>
        <begin position="319"/>
        <end position="344"/>
    </location>
</feature>
<dbReference type="Proteomes" id="UP000034680">
    <property type="component" value="Unassembled WGS sequence"/>
</dbReference>
<evidence type="ECO:0000256" key="1">
    <source>
        <dbReference type="ARBA" id="ARBA00022741"/>
    </source>
</evidence>
<keyword evidence="6" id="KW-1185">Reference proteome</keyword>
<dbReference type="GO" id="GO:0032543">
    <property type="term" value="P:mitochondrial translation"/>
    <property type="evidence" value="ECO:0007669"/>
    <property type="project" value="TreeGrafter"/>
</dbReference>
<dbReference type="SUPFAM" id="SSF52540">
    <property type="entry name" value="P-loop containing nucleoside triphosphate hydrolases"/>
    <property type="match status" value="1"/>
</dbReference>
<sequence>MRRILSNVGLVIECRDIRVPLTSWNPLLESSLMYGNSTNFGRGGNKGLVSGGRSGSSRARIIVYTHKDLVPGAERHRILQTLAAFHKQHGASNTSVVFHGAGNESRDTKELLNEIKRIAQDEASITGLRALVVGMPNAGKSSLLNRLRSQGKPIRGGATKVAKTGSEPGVTRKLGTPVRIIAGDDNSEGVFVLDTPGVFIPYVPDTESMLKLTLAGCVKDGLVSWVTVADYLLFHLNLFDPTGKVYAKFCEEPTNDVHEFLRGVARRTGKLLKGDEESLEGAADWVVRRWRNGMLGKFVLDEVTWSSLEAARKRSLEPPLSMNQARKREKEARRDRALAKYAQK</sequence>
<accession>A0A0G2HMI6</accession>
<feature type="compositionally biased region" description="Basic and acidic residues" evidence="3">
    <location>
        <begin position="326"/>
        <end position="338"/>
    </location>
</feature>
<dbReference type="OrthoDB" id="269151at2759"/>
<dbReference type="PANTHER" id="PTHR45782">
    <property type="entry name" value="MITOCHONDRIAL RIBOSOME-ASSOCIATED GTPASE 1"/>
    <property type="match status" value="1"/>
</dbReference>
<dbReference type="GO" id="GO:0003924">
    <property type="term" value="F:GTPase activity"/>
    <property type="evidence" value="ECO:0007669"/>
    <property type="project" value="TreeGrafter"/>
</dbReference>
<reference evidence="5 6" key="1">
    <citation type="submission" date="2015-05" db="EMBL/GenBank/DDBJ databases">
        <title>Distinctive expansion of gene families associated with plant cell wall degradation and secondary metabolism in the genomes of grapevine trunk pathogens.</title>
        <authorList>
            <person name="Lawrence D.P."/>
            <person name="Travadon R."/>
            <person name="Rolshausen P.E."/>
            <person name="Baumgartner K."/>
        </authorList>
    </citation>
    <scope>NUCLEOTIDE SEQUENCE [LARGE SCALE GENOMIC DNA]</scope>
    <source>
        <strain evidence="5">DA912</strain>
    </source>
</reference>
<keyword evidence="1" id="KW-0547">Nucleotide-binding</keyword>
<reference evidence="5 6" key="2">
    <citation type="submission" date="2015-05" db="EMBL/GenBank/DDBJ databases">
        <authorList>
            <person name="Morales-Cruz A."/>
            <person name="Amrine K.C."/>
            <person name="Cantu D."/>
        </authorList>
    </citation>
    <scope>NUCLEOTIDE SEQUENCE [LARGE SCALE GENOMIC DNA]</scope>
    <source>
        <strain evidence="5">DA912</strain>
    </source>
</reference>
<dbReference type="PANTHER" id="PTHR45782:SF4">
    <property type="entry name" value="MITOCHONDRIAL RIBOSOME-ASSOCIATED GTPASE 1"/>
    <property type="match status" value="1"/>
</dbReference>
<evidence type="ECO:0000313" key="6">
    <source>
        <dbReference type="Proteomes" id="UP000034680"/>
    </source>
</evidence>
<name>A0A0G2HMI6_9PEZI</name>
<feature type="domain" description="G" evidence="4">
    <location>
        <begin position="130"/>
        <end position="211"/>
    </location>
</feature>
<dbReference type="InterPro" id="IPR023179">
    <property type="entry name" value="GTP-bd_ortho_bundle_sf"/>
</dbReference>
<evidence type="ECO:0000256" key="2">
    <source>
        <dbReference type="ARBA" id="ARBA00023134"/>
    </source>
</evidence>
<dbReference type="GO" id="GO:0005525">
    <property type="term" value="F:GTP binding"/>
    <property type="evidence" value="ECO:0007669"/>
    <property type="project" value="UniProtKB-KW"/>
</dbReference>
<evidence type="ECO:0000259" key="4">
    <source>
        <dbReference type="Pfam" id="PF01926"/>
    </source>
</evidence>
<keyword evidence="2" id="KW-0342">GTP-binding</keyword>
<organism evidence="5 6">
    <name type="scientific">Diaporthe ampelina</name>
    <dbReference type="NCBI Taxonomy" id="1214573"/>
    <lineage>
        <taxon>Eukaryota</taxon>
        <taxon>Fungi</taxon>
        <taxon>Dikarya</taxon>
        <taxon>Ascomycota</taxon>
        <taxon>Pezizomycotina</taxon>
        <taxon>Sordariomycetes</taxon>
        <taxon>Sordariomycetidae</taxon>
        <taxon>Diaporthales</taxon>
        <taxon>Diaporthaceae</taxon>
        <taxon>Diaporthe</taxon>
    </lineage>
</organism>